<evidence type="ECO:0000256" key="2">
    <source>
        <dbReference type="SAM" id="SignalP"/>
    </source>
</evidence>
<dbReference type="RefSeq" id="WP_094968361.1">
    <property type="nucleotide sequence ID" value="NZ_NGJN01000004.1"/>
</dbReference>
<gene>
    <name evidence="4" type="ORF">CA834_08985</name>
</gene>
<dbReference type="OrthoDB" id="862563at2"/>
<evidence type="ECO:0000313" key="4">
    <source>
        <dbReference type="EMBL" id="OZV68595.1"/>
    </source>
</evidence>
<organism evidence="4 5">
    <name type="scientific">Winogradskyella aurantia</name>
    <dbReference type="NCBI Taxonomy" id="1915063"/>
    <lineage>
        <taxon>Bacteria</taxon>
        <taxon>Pseudomonadati</taxon>
        <taxon>Bacteroidota</taxon>
        <taxon>Flavobacteriia</taxon>
        <taxon>Flavobacteriales</taxon>
        <taxon>Flavobacteriaceae</taxon>
        <taxon>Winogradskyella</taxon>
    </lineage>
</organism>
<feature type="chain" id="PRO_5012130775" description="Secretion system C-terminal sorting domain-containing protein" evidence="2">
    <location>
        <begin position="24"/>
        <end position="186"/>
    </location>
</feature>
<accession>A0A265UTF1</accession>
<dbReference type="NCBIfam" id="TIGR04183">
    <property type="entry name" value="Por_Secre_tail"/>
    <property type="match status" value="1"/>
</dbReference>
<dbReference type="Pfam" id="PF18962">
    <property type="entry name" value="Por_Secre_tail"/>
    <property type="match status" value="1"/>
</dbReference>
<dbReference type="EMBL" id="NGJN01000004">
    <property type="protein sequence ID" value="OZV68595.1"/>
    <property type="molecule type" value="Genomic_DNA"/>
</dbReference>
<evidence type="ECO:0000256" key="1">
    <source>
        <dbReference type="ARBA" id="ARBA00022729"/>
    </source>
</evidence>
<comment type="caution">
    <text evidence="4">The sequence shown here is derived from an EMBL/GenBank/DDBJ whole genome shotgun (WGS) entry which is preliminary data.</text>
</comment>
<feature type="signal peptide" evidence="2">
    <location>
        <begin position="1"/>
        <end position="23"/>
    </location>
</feature>
<name>A0A265UTF1_9FLAO</name>
<keyword evidence="1 2" id="KW-0732">Signal</keyword>
<reference evidence="4 5" key="1">
    <citation type="submission" date="2017-05" db="EMBL/GenBank/DDBJ databases">
        <title>The draft genome sequence of Idiomarina salinarum WNB302.</title>
        <authorList>
            <person name="Sun Y."/>
            <person name="Chen B."/>
            <person name="Du Z."/>
        </authorList>
    </citation>
    <scope>NUCLEOTIDE SEQUENCE [LARGE SCALE GENOMIC DNA]</scope>
    <source>
        <strain evidence="4 5">WNB302</strain>
    </source>
</reference>
<protein>
    <recommendedName>
        <fullName evidence="3">Secretion system C-terminal sorting domain-containing protein</fullName>
    </recommendedName>
</protein>
<keyword evidence="5" id="KW-1185">Reference proteome</keyword>
<sequence length="186" mass="20793">MIKKITVSYFAFFIGLISTSAQTELVINTYKAIVDKASFTSYNEIGSVKVVQPNYKFVEERTDFGYDLNASKDVNNFKDAGTNPKNESDHSLLSLKHNPEELDTLDLNLTKISVYPNPTYHSISITITPASSKIKIISIYDVTGKPVKIIRGNLKHIDISELNSGVYLMKLELENGDQATKKIVKL</sequence>
<feature type="domain" description="Secretion system C-terminal sorting" evidence="3">
    <location>
        <begin position="114"/>
        <end position="184"/>
    </location>
</feature>
<dbReference type="Proteomes" id="UP000216840">
    <property type="component" value="Unassembled WGS sequence"/>
</dbReference>
<evidence type="ECO:0000313" key="5">
    <source>
        <dbReference type="Proteomes" id="UP000216840"/>
    </source>
</evidence>
<proteinExistence type="predicted"/>
<dbReference type="InterPro" id="IPR026444">
    <property type="entry name" value="Secre_tail"/>
</dbReference>
<dbReference type="AlphaFoldDB" id="A0A265UTF1"/>
<evidence type="ECO:0000259" key="3">
    <source>
        <dbReference type="Pfam" id="PF18962"/>
    </source>
</evidence>